<proteinExistence type="predicted"/>
<protein>
    <submittedName>
        <fullName evidence="2">Uncharacterized protein</fullName>
    </submittedName>
</protein>
<sequence>MTGMTPQLASPLEASLRPQREDDCHIWRAADPHERRSSVESGFEPGIFRSQRQDLITRLPQPAKKCVDVLRHAFHVCIYNYS</sequence>
<reference evidence="2 3" key="1">
    <citation type="journal article" date="2019" name="Sci. Rep.">
        <title>Orb-weaving spider Araneus ventricosus genome elucidates the spidroin gene catalogue.</title>
        <authorList>
            <person name="Kono N."/>
            <person name="Nakamura H."/>
            <person name="Ohtoshi R."/>
            <person name="Moran D.A.P."/>
            <person name="Shinohara A."/>
            <person name="Yoshida Y."/>
            <person name="Fujiwara M."/>
            <person name="Mori M."/>
            <person name="Tomita M."/>
            <person name="Arakawa K."/>
        </authorList>
    </citation>
    <scope>NUCLEOTIDE SEQUENCE [LARGE SCALE GENOMIC DNA]</scope>
</reference>
<name>A0A4Y2ARE6_ARAVE</name>
<feature type="region of interest" description="Disordered" evidence="1">
    <location>
        <begin position="1"/>
        <end position="20"/>
    </location>
</feature>
<comment type="caution">
    <text evidence="2">The sequence shown here is derived from an EMBL/GenBank/DDBJ whole genome shotgun (WGS) entry which is preliminary data.</text>
</comment>
<accession>A0A4Y2ARE6</accession>
<keyword evidence="3" id="KW-1185">Reference proteome</keyword>
<evidence type="ECO:0000313" key="3">
    <source>
        <dbReference type="Proteomes" id="UP000499080"/>
    </source>
</evidence>
<evidence type="ECO:0000256" key="1">
    <source>
        <dbReference type="SAM" id="MobiDB-lite"/>
    </source>
</evidence>
<dbReference type="AlphaFoldDB" id="A0A4Y2ARE6"/>
<dbReference type="Proteomes" id="UP000499080">
    <property type="component" value="Unassembled WGS sequence"/>
</dbReference>
<dbReference type="EMBL" id="BGPR01000028">
    <property type="protein sequence ID" value="GBL82443.1"/>
    <property type="molecule type" value="Genomic_DNA"/>
</dbReference>
<gene>
    <name evidence="2" type="ORF">AVEN_252579_1</name>
</gene>
<organism evidence="2 3">
    <name type="scientific">Araneus ventricosus</name>
    <name type="common">Orbweaver spider</name>
    <name type="synonym">Epeira ventricosa</name>
    <dbReference type="NCBI Taxonomy" id="182803"/>
    <lineage>
        <taxon>Eukaryota</taxon>
        <taxon>Metazoa</taxon>
        <taxon>Ecdysozoa</taxon>
        <taxon>Arthropoda</taxon>
        <taxon>Chelicerata</taxon>
        <taxon>Arachnida</taxon>
        <taxon>Araneae</taxon>
        <taxon>Araneomorphae</taxon>
        <taxon>Entelegynae</taxon>
        <taxon>Araneoidea</taxon>
        <taxon>Araneidae</taxon>
        <taxon>Araneus</taxon>
    </lineage>
</organism>
<evidence type="ECO:0000313" key="2">
    <source>
        <dbReference type="EMBL" id="GBL82443.1"/>
    </source>
</evidence>